<accession>A0A7M5V8Y1</accession>
<dbReference type="EnsemblMetazoa" id="CLYHEMT009635.1">
    <property type="protein sequence ID" value="CLYHEMP009635.1"/>
    <property type="gene ID" value="CLYHEMG009635"/>
</dbReference>
<dbReference type="Proteomes" id="UP000594262">
    <property type="component" value="Unplaced"/>
</dbReference>
<dbReference type="Pfam" id="PF24764">
    <property type="entry name" value="rva_4"/>
    <property type="match status" value="1"/>
</dbReference>
<name>A0A7M5V8Y1_9CNID</name>
<sequence>RESCVSYGMFHQLRVDHGKEFYLMLGMQEIFENLRSRGDIQCYRQTESKKNLPVERFWVEMNGRVNYPLKTALVWLDNNNIFDINDEIQKYSVSRVSMAVAKYGAGICIRSWNEHHIRGRGKPRTIKDETNLLQPLRPTDLPNVLEAVDLYQQVYRGNLTMERDFGSDPLFDFPDLRQVRRAEFEQHFSMKDIFEDCLNFRSQLLGEAIVWYYQRTLELAR</sequence>
<dbReference type="InterPro" id="IPR058913">
    <property type="entry name" value="Integrase_dom_put"/>
</dbReference>
<keyword evidence="3" id="KW-1185">Reference proteome</keyword>
<dbReference type="AlphaFoldDB" id="A0A7M5V8Y1"/>
<proteinExistence type="predicted"/>
<protein>
    <recommendedName>
        <fullName evidence="1">Integrase core domain-containing protein</fullName>
    </recommendedName>
</protein>
<evidence type="ECO:0000313" key="2">
    <source>
        <dbReference type="EnsemblMetazoa" id="CLYHEMP009635.1"/>
    </source>
</evidence>
<dbReference type="OrthoDB" id="5952813at2759"/>
<evidence type="ECO:0000313" key="3">
    <source>
        <dbReference type="Proteomes" id="UP000594262"/>
    </source>
</evidence>
<organism evidence="2 3">
    <name type="scientific">Clytia hemisphaerica</name>
    <dbReference type="NCBI Taxonomy" id="252671"/>
    <lineage>
        <taxon>Eukaryota</taxon>
        <taxon>Metazoa</taxon>
        <taxon>Cnidaria</taxon>
        <taxon>Hydrozoa</taxon>
        <taxon>Hydroidolina</taxon>
        <taxon>Leptothecata</taxon>
        <taxon>Obeliida</taxon>
        <taxon>Clytiidae</taxon>
        <taxon>Clytia</taxon>
    </lineage>
</organism>
<reference evidence="2" key="1">
    <citation type="submission" date="2021-01" db="UniProtKB">
        <authorList>
            <consortium name="EnsemblMetazoa"/>
        </authorList>
    </citation>
    <scope>IDENTIFICATION</scope>
</reference>
<feature type="domain" description="Integrase core" evidence="1">
    <location>
        <begin position="3"/>
        <end position="120"/>
    </location>
</feature>
<evidence type="ECO:0000259" key="1">
    <source>
        <dbReference type="Pfam" id="PF24764"/>
    </source>
</evidence>